<evidence type="ECO:0000313" key="4">
    <source>
        <dbReference type="Proteomes" id="UP001303046"/>
    </source>
</evidence>
<name>A0ABR1C8H5_NECAM</name>
<dbReference type="CDD" id="cd01650">
    <property type="entry name" value="RT_nLTR_like"/>
    <property type="match status" value="1"/>
</dbReference>
<dbReference type="Pfam" id="PF00078">
    <property type="entry name" value="RVT_1"/>
    <property type="match status" value="1"/>
</dbReference>
<dbReference type="InterPro" id="IPR043502">
    <property type="entry name" value="DNA/RNA_pol_sf"/>
</dbReference>
<dbReference type="PANTHER" id="PTHR46088:SF1">
    <property type="entry name" value="TUBULIN--TYROSINE LIGASE-LIKE PROTEIN 12"/>
    <property type="match status" value="1"/>
</dbReference>
<gene>
    <name evidence="3" type="primary">Necator_chrII.g5403</name>
    <name evidence="3" type="ORF">RB195_017610</name>
</gene>
<dbReference type="InterPro" id="IPR027749">
    <property type="entry name" value="TTLL12"/>
</dbReference>
<evidence type="ECO:0000256" key="1">
    <source>
        <dbReference type="ARBA" id="ARBA00006820"/>
    </source>
</evidence>
<dbReference type="SUPFAM" id="SSF56672">
    <property type="entry name" value="DNA/RNA polymerases"/>
    <property type="match status" value="1"/>
</dbReference>
<dbReference type="Pfam" id="PF25556">
    <property type="entry name" value="SET_TTL"/>
    <property type="match status" value="2"/>
</dbReference>
<evidence type="ECO:0000259" key="2">
    <source>
        <dbReference type="PROSITE" id="PS50878"/>
    </source>
</evidence>
<reference evidence="3 4" key="1">
    <citation type="submission" date="2023-08" db="EMBL/GenBank/DDBJ databases">
        <title>A Necator americanus chromosomal reference genome.</title>
        <authorList>
            <person name="Ilik V."/>
            <person name="Petrzelkova K.J."/>
            <person name="Pardy F."/>
            <person name="Fuh T."/>
            <person name="Niatou-Singa F.S."/>
            <person name="Gouil Q."/>
            <person name="Baker L."/>
            <person name="Ritchie M.E."/>
            <person name="Jex A.R."/>
            <person name="Gazzola D."/>
            <person name="Li H."/>
            <person name="Toshio Fujiwara R."/>
            <person name="Zhan B."/>
            <person name="Aroian R.V."/>
            <person name="Pafco B."/>
            <person name="Schwarz E.M."/>
        </authorList>
    </citation>
    <scope>NUCLEOTIDE SEQUENCE [LARGE SCALE GENOMIC DNA]</scope>
    <source>
        <strain evidence="3 4">Aroian</strain>
        <tissue evidence="3">Whole animal</tissue>
    </source>
</reference>
<dbReference type="Gene3D" id="3.30.470.20">
    <property type="entry name" value="ATP-grasp fold, B domain"/>
    <property type="match status" value="1"/>
</dbReference>
<dbReference type="Gene3D" id="3.60.10.10">
    <property type="entry name" value="Endonuclease/exonuclease/phosphatase"/>
    <property type="match status" value="1"/>
</dbReference>
<protein>
    <recommendedName>
        <fullName evidence="2">Reverse transcriptase domain-containing protein</fullName>
    </recommendedName>
</protein>
<dbReference type="InterPro" id="IPR043128">
    <property type="entry name" value="Rev_trsase/Diguanyl_cyclase"/>
</dbReference>
<dbReference type="PROSITE" id="PS51221">
    <property type="entry name" value="TTL"/>
    <property type="match status" value="1"/>
</dbReference>
<dbReference type="Proteomes" id="UP001303046">
    <property type="component" value="Unassembled WGS sequence"/>
</dbReference>
<dbReference type="InterPro" id="IPR000477">
    <property type="entry name" value="RT_dom"/>
</dbReference>
<dbReference type="InterPro" id="IPR036691">
    <property type="entry name" value="Endo/exonu/phosph_ase_sf"/>
</dbReference>
<organism evidence="3 4">
    <name type="scientific">Necator americanus</name>
    <name type="common">Human hookworm</name>
    <dbReference type="NCBI Taxonomy" id="51031"/>
    <lineage>
        <taxon>Eukaryota</taxon>
        <taxon>Metazoa</taxon>
        <taxon>Ecdysozoa</taxon>
        <taxon>Nematoda</taxon>
        <taxon>Chromadorea</taxon>
        <taxon>Rhabditida</taxon>
        <taxon>Rhabditina</taxon>
        <taxon>Rhabditomorpha</taxon>
        <taxon>Strongyloidea</taxon>
        <taxon>Ancylostomatidae</taxon>
        <taxon>Bunostominae</taxon>
        <taxon>Necator</taxon>
    </lineage>
</organism>
<accession>A0ABR1C8H5</accession>
<dbReference type="Pfam" id="PF03133">
    <property type="entry name" value="TTL"/>
    <property type="match status" value="1"/>
</dbReference>
<dbReference type="SUPFAM" id="SSF56219">
    <property type="entry name" value="DNase I-like"/>
    <property type="match status" value="1"/>
</dbReference>
<keyword evidence="4" id="KW-1185">Reference proteome</keyword>
<feature type="domain" description="Reverse transcriptase" evidence="2">
    <location>
        <begin position="795"/>
        <end position="1022"/>
    </location>
</feature>
<dbReference type="EMBL" id="JAVFWL010000002">
    <property type="protein sequence ID" value="KAK6733943.1"/>
    <property type="molecule type" value="Genomic_DNA"/>
</dbReference>
<comment type="similarity">
    <text evidence="1">Belongs to the tubulin--tyrosine ligase family.</text>
</comment>
<dbReference type="Gene3D" id="3.30.70.270">
    <property type="match status" value="1"/>
</dbReference>
<evidence type="ECO:0000313" key="3">
    <source>
        <dbReference type="EMBL" id="KAK6733943.1"/>
    </source>
</evidence>
<dbReference type="PANTHER" id="PTHR46088">
    <property type="entry name" value="TUBULIN--TYROSINE LIGASE-LIKE PROTEIN 12"/>
    <property type="match status" value="1"/>
</dbReference>
<sequence>MEFGGYHFEHFLHGHKPQLEAGGIPPELWGSLYSKLMQQTFDAGNYFRILCEETDVGRNWSVYATKDLHPIDEYNVFLIDHAWTFRPHQARAQLEELPQLVERMTHLLDIDTSEENVSVSESDNEVTTDECERVIMEQKLEASAQGKTLPRLESVDARLCSAVKEEPSAIDKILSNMWKHIQTYTVMLKQTLWLFPEMDEESMPLWYIMDEFGVRISHSETPNVKVVPLYFIPQKAAYSVVFLTKEVRDGEEICRDFADNALSRLHPEWRPFLLIPWLEHEFELKEELNREPADEIFFMSGRSLDVLPKEDAQQESLEAIKKRDLSLPLRVYADDLQLIEKLSAVKCEETANWRAADVIWLRRHFRDFEQLCKENPRALVNQFPHESCITVKDLLSAIVMDQNAGKSPAWFQICFNLNTELPQFVSYYLRRKARLPPSGNVAGGFLIHIGWATTCGEASSPWHGCLVWGKSLCHSSIFTASVPCTLGPAVQTSDGMATAADDSELDAFYEELEEVVRNEKSFYKFVVGDFNAKLGKATEEEYGIGRFGLGDRNENGNHLAGLLSAARLFHGNSLFMKKDHRRWTWESPNGATRAEIDHILTNRRWCLLDISVVPSFCSGSDHRLLRAKIRLSHTMEKNICYRQRRRKEVVYDDCVLEDSLSQKSVAGGSLKYRQKKILEAAQRRTNLKKCRRDLREYNIPLATLLSEDGTRTSSRREMEIITQRFYSNLFRSSTPVSSPIIPTGEAPPRILPSEVRVAIKSMKPGLAPGPDFISADFLRAGGHPLHVILAAHMTSYPQKERIPDQWKTSRTVLIHKKEQAGFRQVFSCLDHIQTVSRVIEVCREYRLPLVLTLVDYEKAFDSVETNAILSVLVDQGVDVSYVRTLANCYERCTTRIQLFHRPLTTPIGKGVRQGDTISPKLFTAALQWIMKSLFWEERSIRVDGRFLSNLRFADDIVLFLSSTNEAETMLNELNEAGKRIGLRINRKKTQFMKNAHCEDGGIQLEGSQIVETPSYVYLGRSMNMENDLKEELNRRMRAAWAAFAAVREATDQLTDHDLRAHLFDSTVLPSLCYAAETGLDNTWIIKPWNLARGLDMHVSNDLRQIIRLTESGPKIACKYIERPVLFHRSDSGCMVKFDLRYIVFLNQVRPVRAFLYKNFWIRFAINQFSLDNFDDIDTHFTVFNYGNEDKILQMECADFIKRLQETYPSIKWCDVQSKINNVLKSALEAACSYDPPRGVAKNVQSRAMYGADVMLQWSDSEEKEVQPTLLEFNFMPDCNRACQYYPDFADTVFQTMFMDQIDASKVCEI</sequence>
<comment type="caution">
    <text evidence="3">The sequence shown here is derived from an EMBL/GenBank/DDBJ whole genome shotgun (WGS) entry which is preliminary data.</text>
</comment>
<dbReference type="InterPro" id="IPR004344">
    <property type="entry name" value="TTL/TTLL_fam"/>
</dbReference>
<dbReference type="InterPro" id="IPR057954">
    <property type="entry name" value="SET_TTL12"/>
</dbReference>
<dbReference type="PROSITE" id="PS50878">
    <property type="entry name" value="RT_POL"/>
    <property type="match status" value="1"/>
</dbReference>
<proteinExistence type="inferred from homology"/>